<accession>A0A381U8X8</accession>
<dbReference type="EMBL" id="UINC01005969">
    <property type="protein sequence ID" value="SVA24676.1"/>
    <property type="molecule type" value="Genomic_DNA"/>
</dbReference>
<evidence type="ECO:0000313" key="1">
    <source>
        <dbReference type="EMBL" id="SVA24676.1"/>
    </source>
</evidence>
<gene>
    <name evidence="1" type="ORF">METZ01_LOCUS77530</name>
</gene>
<proteinExistence type="predicted"/>
<dbReference type="AntiFam" id="ANF00010">
    <property type="entry name" value="tRNA translation"/>
</dbReference>
<name>A0A381U8X8_9ZZZZ</name>
<organism evidence="1">
    <name type="scientific">marine metagenome</name>
    <dbReference type="NCBI Taxonomy" id="408172"/>
    <lineage>
        <taxon>unclassified sequences</taxon>
        <taxon>metagenomes</taxon>
        <taxon>ecological metagenomes</taxon>
    </lineage>
</organism>
<protein>
    <submittedName>
        <fullName evidence="1">Uncharacterized protein</fullName>
    </submittedName>
</protein>
<dbReference type="AlphaFoldDB" id="A0A381U8X8"/>
<sequence>MKIRGAVAQLGERSVRNAEVVGSIPIGSTLAMVYYPTYFS</sequence>
<reference evidence="1" key="1">
    <citation type="submission" date="2018-05" db="EMBL/GenBank/DDBJ databases">
        <authorList>
            <person name="Lanie J.A."/>
            <person name="Ng W.-L."/>
            <person name="Kazmierczak K.M."/>
            <person name="Andrzejewski T.M."/>
            <person name="Davidsen T.M."/>
            <person name="Wayne K.J."/>
            <person name="Tettelin H."/>
            <person name="Glass J.I."/>
            <person name="Rusch D."/>
            <person name="Podicherti R."/>
            <person name="Tsui H.-C.T."/>
            <person name="Winkler M.E."/>
        </authorList>
    </citation>
    <scope>NUCLEOTIDE SEQUENCE</scope>
</reference>